<evidence type="ECO:0000256" key="1">
    <source>
        <dbReference type="ARBA" id="ARBA00022737"/>
    </source>
</evidence>
<dbReference type="Pfam" id="PF20431">
    <property type="entry name" value="E_motif"/>
    <property type="match status" value="1"/>
</dbReference>
<dbReference type="InterPro" id="IPR046848">
    <property type="entry name" value="E_motif"/>
</dbReference>
<evidence type="ECO:0008006" key="5">
    <source>
        <dbReference type="Google" id="ProtNLM"/>
    </source>
</evidence>
<feature type="repeat" description="PPR" evidence="2">
    <location>
        <begin position="76"/>
        <end position="110"/>
    </location>
</feature>
<dbReference type="PANTHER" id="PTHR47926:SF543">
    <property type="entry name" value="(WILD MALAYSIAN BANANA) HYPOTHETICAL PROTEIN"/>
    <property type="match status" value="1"/>
</dbReference>
<proteinExistence type="predicted"/>
<dbReference type="InterPro" id="IPR011990">
    <property type="entry name" value="TPR-like_helical_dom_sf"/>
</dbReference>
<dbReference type="NCBIfam" id="TIGR00756">
    <property type="entry name" value="PPR"/>
    <property type="match status" value="3"/>
</dbReference>
<dbReference type="PROSITE" id="PS51257">
    <property type="entry name" value="PROKAR_LIPOPROTEIN"/>
    <property type="match status" value="1"/>
</dbReference>
<accession>A0AA38WTH8</accession>
<dbReference type="FunFam" id="1.25.40.10:FF:001093">
    <property type="entry name" value="Pentatricopeptide repeat-containing protein At2g34400"/>
    <property type="match status" value="1"/>
</dbReference>
<name>A0AA38WTH8_9ASTR</name>
<dbReference type="GO" id="GO:0009451">
    <property type="term" value="P:RNA modification"/>
    <property type="evidence" value="ECO:0007669"/>
    <property type="project" value="InterPro"/>
</dbReference>
<dbReference type="EMBL" id="JARYMX010000002">
    <property type="protein sequence ID" value="KAJ9562656.1"/>
    <property type="molecule type" value="Genomic_DNA"/>
</dbReference>
<dbReference type="Pfam" id="PF13041">
    <property type="entry name" value="PPR_2"/>
    <property type="match status" value="1"/>
</dbReference>
<keyword evidence="4" id="KW-1185">Reference proteome</keyword>
<evidence type="ECO:0000313" key="4">
    <source>
        <dbReference type="Proteomes" id="UP001172457"/>
    </source>
</evidence>
<organism evidence="3 4">
    <name type="scientific">Centaurea solstitialis</name>
    <name type="common">yellow star-thistle</name>
    <dbReference type="NCBI Taxonomy" id="347529"/>
    <lineage>
        <taxon>Eukaryota</taxon>
        <taxon>Viridiplantae</taxon>
        <taxon>Streptophyta</taxon>
        <taxon>Embryophyta</taxon>
        <taxon>Tracheophyta</taxon>
        <taxon>Spermatophyta</taxon>
        <taxon>Magnoliopsida</taxon>
        <taxon>eudicotyledons</taxon>
        <taxon>Gunneridae</taxon>
        <taxon>Pentapetalae</taxon>
        <taxon>asterids</taxon>
        <taxon>campanulids</taxon>
        <taxon>Asterales</taxon>
        <taxon>Asteraceae</taxon>
        <taxon>Carduoideae</taxon>
        <taxon>Cardueae</taxon>
        <taxon>Centaureinae</taxon>
        <taxon>Centaurea</taxon>
    </lineage>
</organism>
<dbReference type="AlphaFoldDB" id="A0AA38WTH8"/>
<dbReference type="PROSITE" id="PS51375">
    <property type="entry name" value="PPR"/>
    <property type="match status" value="1"/>
</dbReference>
<dbReference type="Pfam" id="PF01535">
    <property type="entry name" value="PPR"/>
    <property type="match status" value="1"/>
</dbReference>
<dbReference type="PANTHER" id="PTHR47926">
    <property type="entry name" value="PENTATRICOPEPTIDE REPEAT-CONTAINING PROTEIN"/>
    <property type="match status" value="1"/>
</dbReference>
<dbReference type="Gene3D" id="1.25.40.10">
    <property type="entry name" value="Tetratricopeptide repeat domain"/>
    <property type="match status" value="2"/>
</dbReference>
<dbReference type="Pfam" id="PF13812">
    <property type="entry name" value="PPR_3"/>
    <property type="match status" value="1"/>
</dbReference>
<evidence type="ECO:0000256" key="2">
    <source>
        <dbReference type="PROSITE-ProRule" id="PRU00708"/>
    </source>
</evidence>
<reference evidence="3" key="1">
    <citation type="submission" date="2023-03" db="EMBL/GenBank/DDBJ databases">
        <title>Chromosome-scale reference genome and RAD-based genetic map of yellow starthistle (Centaurea solstitialis) reveal putative structural variation and QTLs associated with invader traits.</title>
        <authorList>
            <person name="Reatini B."/>
            <person name="Cang F.A."/>
            <person name="Jiang Q."/>
            <person name="Mckibben M.T.W."/>
            <person name="Barker M.S."/>
            <person name="Rieseberg L.H."/>
            <person name="Dlugosch K.M."/>
        </authorList>
    </citation>
    <scope>NUCLEOTIDE SEQUENCE</scope>
    <source>
        <strain evidence="3">CAN-66</strain>
        <tissue evidence="3">Leaf</tissue>
    </source>
</reference>
<comment type="caution">
    <text evidence="3">The sequence shown here is derived from an EMBL/GenBank/DDBJ whole genome shotgun (WGS) entry which is preliminary data.</text>
</comment>
<dbReference type="InterPro" id="IPR046960">
    <property type="entry name" value="PPR_At4g14850-like_plant"/>
</dbReference>
<dbReference type="Proteomes" id="UP001172457">
    <property type="component" value="Chromosome 2"/>
</dbReference>
<protein>
    <recommendedName>
        <fullName evidence="5">Pentatricopeptide repeat-containing protein</fullName>
    </recommendedName>
</protein>
<dbReference type="InterPro" id="IPR002885">
    <property type="entry name" value="PPR_rpt"/>
</dbReference>
<dbReference type="GO" id="GO:0003723">
    <property type="term" value="F:RNA binding"/>
    <property type="evidence" value="ECO:0007669"/>
    <property type="project" value="InterPro"/>
</dbReference>
<gene>
    <name evidence="3" type="ORF">OSB04_007816</name>
</gene>
<keyword evidence="1" id="KW-0677">Repeat</keyword>
<evidence type="ECO:0000313" key="3">
    <source>
        <dbReference type="EMBL" id="KAJ9562656.1"/>
    </source>
</evidence>
<sequence>MKDEKGVTANNITLSGVLSACASLGALDTGTSVHSYASERGLQHDIYVATALIDMYAKCGNVNRASEVFENAHSKNGPMWNAMISALAFNGRSKEAIRLFHRMSENDSVRPDDVTFVSVLSACVHGGMVEEGRRLFHLMNSAFGLVPKIEHYTCMVDLLSRAGLVHEAWDFIEKMPEKPDEIALGALLGACQKGGNVDVSEKAMRVLMEIEPRNSGNYIISSQIYASSKRWDECAKMRLLMRQKGVVKVPGSSWIEIDGGVYEFHVGELLDREEIHRLLEVLYDDMKPVLKGNDKKIFDDLEVY</sequence>